<dbReference type="PROSITE" id="PS50088">
    <property type="entry name" value="ANK_REPEAT"/>
    <property type="match status" value="3"/>
</dbReference>
<dbReference type="Gene3D" id="1.25.40.20">
    <property type="entry name" value="Ankyrin repeat-containing domain"/>
    <property type="match status" value="1"/>
</dbReference>
<dbReference type="HOGENOM" id="CLU_876185_0_0_9"/>
<dbReference type="Proteomes" id="UP000001753">
    <property type="component" value="Chromosome"/>
</dbReference>
<keyword evidence="2 3" id="KW-0040">ANK repeat</keyword>
<feature type="repeat" description="ANK" evidence="3">
    <location>
        <begin position="217"/>
        <end position="249"/>
    </location>
</feature>
<feature type="repeat" description="ANK" evidence="3">
    <location>
        <begin position="250"/>
        <end position="282"/>
    </location>
</feature>
<keyword evidence="1" id="KW-0677">Repeat</keyword>
<protein>
    <submittedName>
        <fullName evidence="5">Uncharacterized protein</fullName>
    </submittedName>
</protein>
<reference evidence="5" key="1">
    <citation type="journal article" date="2012" name="Genome Res.">
        <title>Genomic characterization of the Bacillus cereus sensu lato species: Backdrop to the evolution of Bacillus anthracis.</title>
        <authorList>
            <person name="Zwick M.E."/>
            <person name="Joseph S.J."/>
            <person name="Didelot X."/>
            <person name="Chen P.E."/>
            <person name="Bishop-Lilly K.A."/>
            <person name="Stewart A.C."/>
            <person name="Willner K."/>
            <person name="Nolan N."/>
            <person name="Lentz S."/>
            <person name="Thomason M.K."/>
            <person name="Sozhamannan S."/>
            <person name="Mateczun A.J."/>
            <person name="Du L."/>
            <person name="Read T.D."/>
        </authorList>
    </citation>
    <scope>NUCLEOTIDE SEQUENCE [LARGE SCALE GENOMIC DNA]</scope>
    <source>
        <strain evidence="5">AH603</strain>
    </source>
</reference>
<dbReference type="AlphaFoldDB" id="C2Y2G9"/>
<feature type="region of interest" description="Disordered" evidence="4">
    <location>
        <begin position="189"/>
        <end position="212"/>
    </location>
</feature>
<accession>C2Y2G9</accession>
<dbReference type="PROSITE" id="PS50297">
    <property type="entry name" value="ANK_REP_REGION"/>
    <property type="match status" value="3"/>
</dbReference>
<feature type="repeat" description="ANK" evidence="3">
    <location>
        <begin position="283"/>
        <end position="310"/>
    </location>
</feature>
<dbReference type="InterPro" id="IPR002110">
    <property type="entry name" value="Ankyrin_rpt"/>
</dbReference>
<proteinExistence type="predicted"/>
<dbReference type="PRINTS" id="PR01415">
    <property type="entry name" value="ANKYRIN"/>
</dbReference>
<evidence type="ECO:0000256" key="3">
    <source>
        <dbReference type="PROSITE-ProRule" id="PRU00023"/>
    </source>
</evidence>
<evidence type="ECO:0000256" key="2">
    <source>
        <dbReference type="ARBA" id="ARBA00023043"/>
    </source>
</evidence>
<gene>
    <name evidence="5" type="ORF">bcere0026_51660</name>
</gene>
<dbReference type="EMBL" id="ACMP01000145">
    <property type="protein sequence ID" value="EEL67861.1"/>
    <property type="molecule type" value="Genomic_DNA"/>
</dbReference>
<dbReference type="InterPro" id="IPR036770">
    <property type="entry name" value="Ankyrin_rpt-contain_sf"/>
</dbReference>
<evidence type="ECO:0000256" key="1">
    <source>
        <dbReference type="ARBA" id="ARBA00022737"/>
    </source>
</evidence>
<dbReference type="SMART" id="SM00248">
    <property type="entry name" value="ANK"/>
    <property type="match status" value="3"/>
</dbReference>
<name>C2Y2G9_BACMY</name>
<sequence>MVIVLFFLVGCQNLSSDSNPKDKDNGKYYIKKKKELLNVNEDSIRKFIDSAEFLGLQQAKPDKLFFTHLQAPGFSIQLEGENPSKMTGAMVDISYESKNESMGRGIISSLLSLLLNKEDERQANLWIAKQLVEAERSLKQGIKTEETQFKVDGLVLDFFPPSTLDNSNATLLIFATDTRKKLKESENLVPNNKKEYSSKKEASLVEPDSTPNSVDDYGVTKLARASGEGNIELVKKLLNQGADPNLYEGYGEPPLIWAVRSSQDNVVKVLLEAGANPNVKLAGGITPLMIAKEEGANVTIKYLLEHGAEE</sequence>
<evidence type="ECO:0000313" key="5">
    <source>
        <dbReference type="EMBL" id="EEL67861.1"/>
    </source>
</evidence>
<dbReference type="PANTHER" id="PTHR24171">
    <property type="entry name" value="ANKYRIN REPEAT DOMAIN-CONTAINING PROTEIN 39-RELATED"/>
    <property type="match status" value="1"/>
</dbReference>
<organism evidence="5">
    <name type="scientific">Bacillus mycoides</name>
    <dbReference type="NCBI Taxonomy" id="1405"/>
    <lineage>
        <taxon>Bacteria</taxon>
        <taxon>Bacillati</taxon>
        <taxon>Bacillota</taxon>
        <taxon>Bacilli</taxon>
        <taxon>Bacillales</taxon>
        <taxon>Bacillaceae</taxon>
        <taxon>Bacillus</taxon>
        <taxon>Bacillus cereus group</taxon>
    </lineage>
</organism>
<dbReference type="Pfam" id="PF12796">
    <property type="entry name" value="Ank_2"/>
    <property type="match status" value="1"/>
</dbReference>
<comment type="caution">
    <text evidence="5">The sequence shown here is derived from an EMBL/GenBank/DDBJ whole genome shotgun (WGS) entry which is preliminary data.</text>
</comment>
<feature type="compositionally biased region" description="Basic and acidic residues" evidence="4">
    <location>
        <begin position="189"/>
        <end position="203"/>
    </location>
</feature>
<evidence type="ECO:0000256" key="4">
    <source>
        <dbReference type="SAM" id="MobiDB-lite"/>
    </source>
</evidence>
<dbReference type="SUPFAM" id="SSF48403">
    <property type="entry name" value="Ankyrin repeat"/>
    <property type="match status" value="1"/>
</dbReference>